<gene>
    <name evidence="3" type="ORF">BEN49_12025</name>
</gene>
<feature type="signal peptide" evidence="2">
    <location>
        <begin position="1"/>
        <end position="22"/>
    </location>
</feature>
<dbReference type="Proteomes" id="UP000177506">
    <property type="component" value="Unassembled WGS sequence"/>
</dbReference>
<dbReference type="OrthoDB" id="9922167at2"/>
<keyword evidence="4" id="KW-1185">Reference proteome</keyword>
<sequence length="87" mass="9317">MKTALTLITGLALASWGLPVRAQTVPAKPPRPAAAPRPEVTGAVAREPGDYKGPHVVKDTKALGQKFIEHSRPSDDLSPRYPRPSPK</sequence>
<feature type="chain" id="PRO_5009578555" evidence="2">
    <location>
        <begin position="23"/>
        <end position="87"/>
    </location>
</feature>
<accession>A0A1G1SYQ6</accession>
<evidence type="ECO:0000313" key="3">
    <source>
        <dbReference type="EMBL" id="OGX83750.1"/>
    </source>
</evidence>
<reference evidence="3 4" key="1">
    <citation type="submission" date="2016-08" db="EMBL/GenBank/DDBJ databases">
        <title>Hymenobacter coccineus sp. nov., Hymenobacter lapidarius sp. nov. and Hymenobacter glacialis sp. nov., isolated from Antarctic soil.</title>
        <authorList>
            <person name="Sedlacek I."/>
            <person name="Kralova S."/>
            <person name="Kyrova K."/>
            <person name="Maslanova I."/>
            <person name="Stankova E."/>
            <person name="Vrbovska V."/>
            <person name="Nemec M."/>
            <person name="Bartak M."/>
            <person name="Svec P."/>
            <person name="Busse H.-J."/>
            <person name="Pantucek R."/>
        </authorList>
    </citation>
    <scope>NUCLEOTIDE SEQUENCE [LARGE SCALE GENOMIC DNA]</scope>
    <source>
        <strain evidence="3 4">CCM 8649</strain>
    </source>
</reference>
<organism evidence="3 4">
    <name type="scientific">Hymenobacter coccineus</name>
    <dbReference type="NCBI Taxonomy" id="1908235"/>
    <lineage>
        <taxon>Bacteria</taxon>
        <taxon>Pseudomonadati</taxon>
        <taxon>Bacteroidota</taxon>
        <taxon>Cytophagia</taxon>
        <taxon>Cytophagales</taxon>
        <taxon>Hymenobacteraceae</taxon>
        <taxon>Hymenobacter</taxon>
    </lineage>
</organism>
<proteinExistence type="predicted"/>
<feature type="compositionally biased region" description="Basic and acidic residues" evidence="1">
    <location>
        <begin position="47"/>
        <end position="78"/>
    </location>
</feature>
<comment type="caution">
    <text evidence="3">The sequence shown here is derived from an EMBL/GenBank/DDBJ whole genome shotgun (WGS) entry which is preliminary data.</text>
</comment>
<keyword evidence="2" id="KW-0732">Signal</keyword>
<feature type="region of interest" description="Disordered" evidence="1">
    <location>
        <begin position="24"/>
        <end position="87"/>
    </location>
</feature>
<evidence type="ECO:0000313" key="4">
    <source>
        <dbReference type="Proteomes" id="UP000177506"/>
    </source>
</evidence>
<name>A0A1G1SYQ6_9BACT</name>
<dbReference type="AlphaFoldDB" id="A0A1G1SYQ6"/>
<evidence type="ECO:0000256" key="2">
    <source>
        <dbReference type="SAM" id="SignalP"/>
    </source>
</evidence>
<dbReference type="EMBL" id="MDZA01000412">
    <property type="protein sequence ID" value="OGX83750.1"/>
    <property type="molecule type" value="Genomic_DNA"/>
</dbReference>
<protein>
    <submittedName>
        <fullName evidence="3">Uncharacterized protein</fullName>
    </submittedName>
</protein>
<evidence type="ECO:0000256" key="1">
    <source>
        <dbReference type="SAM" id="MobiDB-lite"/>
    </source>
</evidence>
<dbReference type="RefSeq" id="WP_070746054.1">
    <property type="nucleotide sequence ID" value="NZ_MDZA01000412.1"/>
</dbReference>